<gene>
    <name evidence="2" type="ORF">KEG57_49955</name>
</gene>
<keyword evidence="3" id="KW-1185">Reference proteome</keyword>
<dbReference type="RefSeq" id="WP_272459875.1">
    <property type="nucleotide sequence ID" value="NZ_JAGTJJ010000080.1"/>
</dbReference>
<dbReference type="Gene3D" id="3.40.50.300">
    <property type="entry name" value="P-loop containing nucleotide triphosphate hydrolases"/>
    <property type="match status" value="1"/>
</dbReference>
<reference evidence="2 3" key="1">
    <citation type="submission" date="2021-04" db="EMBL/GenBank/DDBJ databases">
        <title>Genome analysis of Polyangium sp.</title>
        <authorList>
            <person name="Li Y."/>
            <person name="Wang J."/>
        </authorList>
    </citation>
    <scope>NUCLEOTIDE SEQUENCE [LARGE SCALE GENOMIC DNA]</scope>
    <source>
        <strain evidence="2 3">SDU14</strain>
    </source>
</reference>
<evidence type="ECO:0000259" key="1">
    <source>
        <dbReference type="Pfam" id="PF01656"/>
    </source>
</evidence>
<name>A0A9X3XFY9_9BACT</name>
<proteinExistence type="predicted"/>
<protein>
    <submittedName>
        <fullName evidence="2">AAA family ATPase</fullName>
    </submittedName>
</protein>
<dbReference type="NCBIfam" id="NF041546">
    <property type="entry name" value="ParA_partition"/>
    <property type="match status" value="1"/>
</dbReference>
<comment type="caution">
    <text evidence="2">The sequence shown here is derived from an EMBL/GenBank/DDBJ whole genome shotgun (WGS) entry which is preliminary data.</text>
</comment>
<dbReference type="PANTHER" id="PTHR13696:SF96">
    <property type="entry name" value="COBQ_COBB_MIND_PARA NUCLEOTIDE BINDING DOMAIN-CONTAINING PROTEIN"/>
    <property type="match status" value="1"/>
</dbReference>
<dbReference type="InterPro" id="IPR048089">
    <property type="entry name" value="McdA"/>
</dbReference>
<dbReference type="PANTHER" id="PTHR13696">
    <property type="entry name" value="P-LOOP CONTAINING NUCLEOSIDE TRIPHOSPHATE HYDROLASE"/>
    <property type="match status" value="1"/>
</dbReference>
<evidence type="ECO:0000313" key="2">
    <source>
        <dbReference type="EMBL" id="MDC3988690.1"/>
    </source>
</evidence>
<organism evidence="2 3">
    <name type="scientific">Polyangium jinanense</name>
    <dbReference type="NCBI Taxonomy" id="2829994"/>
    <lineage>
        <taxon>Bacteria</taxon>
        <taxon>Pseudomonadati</taxon>
        <taxon>Myxococcota</taxon>
        <taxon>Polyangia</taxon>
        <taxon>Polyangiales</taxon>
        <taxon>Polyangiaceae</taxon>
        <taxon>Polyangium</taxon>
    </lineage>
</organism>
<dbReference type="InterPro" id="IPR002586">
    <property type="entry name" value="CobQ/CobB/MinD/ParA_Nub-bd_dom"/>
</dbReference>
<feature type="domain" description="CobQ/CobB/MinD/ParA nucleotide binding" evidence="1">
    <location>
        <begin position="4"/>
        <end position="190"/>
    </location>
</feature>
<accession>A0A9X3XFY9</accession>
<sequence>MYVIAILSLKGGVGKTTLATNLAAAAHLRGQSTILVDLDRQGSSLDWGSARTEGSKLAGLAVSKHDRAFSRARLLELAAGRDVAVLDGPPWTGDQSSAAAVAADVVVIPVTPGPFDLWATHETLAELDRADAIREQFGRGPVRRLFVSNRCAPRTVLARSAREAMAARGEVAETVICHRVAYPEAAAIGESVLTTQPKGPAAAEMGKLFKEIMPTAPATSGSRKKGRGQA</sequence>
<dbReference type="InterPro" id="IPR027417">
    <property type="entry name" value="P-loop_NTPase"/>
</dbReference>
<dbReference type="SUPFAM" id="SSF52540">
    <property type="entry name" value="P-loop containing nucleoside triphosphate hydrolases"/>
    <property type="match status" value="1"/>
</dbReference>
<dbReference type="AlphaFoldDB" id="A0A9X3XFY9"/>
<dbReference type="Proteomes" id="UP001151081">
    <property type="component" value="Unassembled WGS sequence"/>
</dbReference>
<dbReference type="EMBL" id="JAGTJJ010000080">
    <property type="protein sequence ID" value="MDC3988690.1"/>
    <property type="molecule type" value="Genomic_DNA"/>
</dbReference>
<dbReference type="PIRSF" id="PIRSF009320">
    <property type="entry name" value="Nuc_binding_HP_1000"/>
    <property type="match status" value="1"/>
</dbReference>
<dbReference type="Pfam" id="PF01656">
    <property type="entry name" value="CbiA"/>
    <property type="match status" value="1"/>
</dbReference>
<evidence type="ECO:0000313" key="3">
    <source>
        <dbReference type="Proteomes" id="UP001151081"/>
    </source>
</evidence>
<dbReference type="InterPro" id="IPR050678">
    <property type="entry name" value="DNA_Partitioning_ATPase"/>
</dbReference>